<name>A0A642V752_9ASCO</name>
<dbReference type="SUPFAM" id="SSF47923">
    <property type="entry name" value="Ypt/Rab-GAP domain of gyp1p"/>
    <property type="match status" value="2"/>
</dbReference>
<protein>
    <recommendedName>
        <fullName evidence="3">Rab-GAP TBC domain-containing protein</fullName>
    </recommendedName>
</protein>
<dbReference type="SMART" id="SM00164">
    <property type="entry name" value="TBC"/>
    <property type="match status" value="1"/>
</dbReference>
<feature type="region of interest" description="Disordered" evidence="2">
    <location>
        <begin position="412"/>
        <end position="449"/>
    </location>
</feature>
<dbReference type="VEuPathDB" id="FungiDB:TRICI_002308"/>
<dbReference type="PROSITE" id="PS50086">
    <property type="entry name" value="TBC_RABGAP"/>
    <property type="match status" value="1"/>
</dbReference>
<dbReference type="Gene3D" id="1.10.472.80">
    <property type="entry name" value="Ypt/Rab-GAP domain of gyp1p, domain 3"/>
    <property type="match status" value="1"/>
</dbReference>
<dbReference type="InterPro" id="IPR050302">
    <property type="entry name" value="Rab_GAP_TBC_domain"/>
</dbReference>
<dbReference type="GO" id="GO:0031267">
    <property type="term" value="F:small GTPase binding"/>
    <property type="evidence" value="ECO:0007669"/>
    <property type="project" value="TreeGrafter"/>
</dbReference>
<dbReference type="GO" id="GO:0005096">
    <property type="term" value="F:GTPase activator activity"/>
    <property type="evidence" value="ECO:0007669"/>
    <property type="project" value="UniProtKB-KW"/>
</dbReference>
<keyword evidence="1" id="KW-0343">GTPase activation</keyword>
<sequence length="576" mass="65688">MPAIDFTPFFQVEERMRENDEKHNDLLLTRLEHLSTEEPEAPAECRRDLMSLDEIKKYIEDEYERGAPFTDIPHVTKMEYADDELEFWAALIADYRQMISRVPKYANIMIWSGIPPALRGLVWRSMCESYSTCFESLYDSLAQEWTPFVKLIGRDLNRTFPEISLFEEKGGEGQKKLGRVLRAYSAYDMQVGYCQGLTFLAGPLLLHMSDRDAFCVLIKLMEDYNLRSMFTPDMAGLQLRIYQFERLFGDYLPELKAHFDELGVTPIYATQWFLSFFAVTCPLTMLVRIYDVMFAEGAIETLMRVALAVLKRNANILLEFDHDEEVLQHLLGRSLWDKYGYDSNVLLGDVTSVNATLLEKMKYYEQQYFSAPKLSRTLSKRTNNPPKKTSSGEENTSKFNFGWSMPWNNASPSNASTSTLSRSDSVHSFSSDETAATSVTSYEPSSHEKKIQELEALLAQERREREQDKHAVESLVTTLEGVDSAELSQVKTRFGLGDESASTAACKSCEGYLMDLATARSNEAMARQELDEMADKYEQLMAQLSSTTISSSTNPSMNTTPTKPTHSPKKSSWSLW</sequence>
<dbReference type="GO" id="GO:0030427">
    <property type="term" value="C:site of polarized growth"/>
    <property type="evidence" value="ECO:0007669"/>
    <property type="project" value="UniProtKB-ARBA"/>
</dbReference>
<dbReference type="FunFam" id="1.10.472.80:FF:000027">
    <property type="entry name" value="GTPase activating protein (Evi5)"/>
    <property type="match status" value="1"/>
</dbReference>
<feature type="region of interest" description="Disordered" evidence="2">
    <location>
        <begin position="539"/>
        <end position="576"/>
    </location>
</feature>
<accession>A0A642V752</accession>
<dbReference type="PANTHER" id="PTHR47219">
    <property type="entry name" value="RAB GTPASE-ACTIVATING PROTEIN 1-LIKE"/>
    <property type="match status" value="1"/>
</dbReference>
<feature type="compositionally biased region" description="Polar residues" evidence="2">
    <location>
        <begin position="432"/>
        <end position="444"/>
    </location>
</feature>
<dbReference type="Pfam" id="PF00566">
    <property type="entry name" value="RabGAP-TBC"/>
    <property type="match status" value="1"/>
</dbReference>
<evidence type="ECO:0000256" key="1">
    <source>
        <dbReference type="ARBA" id="ARBA00022468"/>
    </source>
</evidence>
<gene>
    <name evidence="4" type="ORF">TRICI_002308</name>
</gene>
<evidence type="ECO:0000313" key="5">
    <source>
        <dbReference type="Proteomes" id="UP000761534"/>
    </source>
</evidence>
<evidence type="ECO:0000256" key="2">
    <source>
        <dbReference type="SAM" id="MobiDB-lite"/>
    </source>
</evidence>
<dbReference type="OrthoDB" id="159449at2759"/>
<comment type="caution">
    <text evidence="4">The sequence shown here is derived from an EMBL/GenBank/DDBJ whole genome shotgun (WGS) entry which is preliminary data.</text>
</comment>
<evidence type="ECO:0000259" key="3">
    <source>
        <dbReference type="PROSITE" id="PS50086"/>
    </source>
</evidence>
<dbReference type="InterPro" id="IPR000195">
    <property type="entry name" value="Rab-GAP-TBC_dom"/>
</dbReference>
<dbReference type="PANTHER" id="PTHR47219:SF9">
    <property type="entry name" value="GTPASE ACTIVATING PROTEIN AND CENTROSOME-ASSOCIATED, ISOFORM B"/>
    <property type="match status" value="1"/>
</dbReference>
<evidence type="ECO:0000313" key="4">
    <source>
        <dbReference type="EMBL" id="KAA8915569.1"/>
    </source>
</evidence>
<feature type="region of interest" description="Disordered" evidence="2">
    <location>
        <begin position="375"/>
        <end position="396"/>
    </location>
</feature>
<dbReference type="Proteomes" id="UP000761534">
    <property type="component" value="Unassembled WGS sequence"/>
</dbReference>
<feature type="compositionally biased region" description="Low complexity" evidence="2">
    <location>
        <begin position="545"/>
        <end position="565"/>
    </location>
</feature>
<dbReference type="EMBL" id="SWFS01000157">
    <property type="protein sequence ID" value="KAA8915569.1"/>
    <property type="molecule type" value="Genomic_DNA"/>
</dbReference>
<organism evidence="4 5">
    <name type="scientific">Trichomonascus ciferrii</name>
    <dbReference type="NCBI Taxonomy" id="44093"/>
    <lineage>
        <taxon>Eukaryota</taxon>
        <taxon>Fungi</taxon>
        <taxon>Dikarya</taxon>
        <taxon>Ascomycota</taxon>
        <taxon>Saccharomycotina</taxon>
        <taxon>Dipodascomycetes</taxon>
        <taxon>Dipodascales</taxon>
        <taxon>Trichomonascaceae</taxon>
        <taxon>Trichomonascus</taxon>
        <taxon>Trichomonascus ciferrii complex</taxon>
    </lineage>
</organism>
<dbReference type="Gene3D" id="1.10.8.270">
    <property type="entry name" value="putative rabgap domain of human tbc1 domain family member 14 like domains"/>
    <property type="match status" value="1"/>
</dbReference>
<feature type="compositionally biased region" description="Polar residues" evidence="2">
    <location>
        <begin position="376"/>
        <end position="396"/>
    </location>
</feature>
<dbReference type="InterPro" id="IPR035969">
    <property type="entry name" value="Rab-GAP_TBC_sf"/>
</dbReference>
<proteinExistence type="predicted"/>
<feature type="compositionally biased region" description="Low complexity" evidence="2">
    <location>
        <begin position="412"/>
        <end position="431"/>
    </location>
</feature>
<dbReference type="AlphaFoldDB" id="A0A642V752"/>
<keyword evidence="5" id="KW-1185">Reference proteome</keyword>
<feature type="domain" description="Rab-GAP TBC" evidence="3">
    <location>
        <begin position="113"/>
        <end position="297"/>
    </location>
</feature>
<dbReference type="Gene3D" id="1.10.10.750">
    <property type="entry name" value="Ypt/Rab-GAP domain of gyp1p, domain 1"/>
    <property type="match status" value="1"/>
</dbReference>
<dbReference type="FunFam" id="1.10.8.270:FF:000001">
    <property type="entry name" value="TBC1 domain family member 1"/>
    <property type="match status" value="1"/>
</dbReference>
<reference evidence="4" key="1">
    <citation type="journal article" date="2019" name="G3 (Bethesda)">
        <title>Genome Assemblies of Two Rare Opportunistic Yeast Pathogens: Diutina rugosa (syn. Candida rugosa) and Trichomonascus ciferrii (syn. Candida ciferrii).</title>
        <authorList>
            <person name="Mixao V."/>
            <person name="Saus E."/>
            <person name="Hansen A.P."/>
            <person name="Lass-Florl C."/>
            <person name="Gabaldon T."/>
        </authorList>
    </citation>
    <scope>NUCLEOTIDE SEQUENCE</scope>
    <source>
        <strain evidence="4">CBS 4856</strain>
    </source>
</reference>